<dbReference type="InParanoid" id="A0A2P6NF12"/>
<proteinExistence type="predicted"/>
<protein>
    <submittedName>
        <fullName evidence="2">Uncharacterized protein</fullName>
    </submittedName>
</protein>
<evidence type="ECO:0000313" key="2">
    <source>
        <dbReference type="EMBL" id="PRP82553.1"/>
    </source>
</evidence>
<accession>A0A2P6NF12</accession>
<dbReference type="AlphaFoldDB" id="A0A2P6NF12"/>
<name>A0A2P6NF12_9EUKA</name>
<evidence type="ECO:0000256" key="1">
    <source>
        <dbReference type="SAM" id="MobiDB-lite"/>
    </source>
</evidence>
<organism evidence="2 3">
    <name type="scientific">Planoprotostelium fungivorum</name>
    <dbReference type="NCBI Taxonomy" id="1890364"/>
    <lineage>
        <taxon>Eukaryota</taxon>
        <taxon>Amoebozoa</taxon>
        <taxon>Evosea</taxon>
        <taxon>Variosea</taxon>
        <taxon>Cavosteliida</taxon>
        <taxon>Cavosteliaceae</taxon>
        <taxon>Planoprotostelium</taxon>
    </lineage>
</organism>
<dbReference type="EMBL" id="MDYQ01000100">
    <property type="protein sequence ID" value="PRP82553.1"/>
    <property type="molecule type" value="Genomic_DNA"/>
</dbReference>
<sequence length="94" mass="9855">MSIPHYNTLVTNVSNLVTGAQGDPTAEQAITFLQYGETHNEWCGQQNLLPTLLLRAKVIQGPPAQNAPTGPLWGSTGLSGSSSHRGDLEGSLAA</sequence>
<reference evidence="2 3" key="1">
    <citation type="journal article" date="2018" name="Genome Biol. Evol.">
        <title>Multiple Roots of Fruiting Body Formation in Amoebozoa.</title>
        <authorList>
            <person name="Hillmann F."/>
            <person name="Forbes G."/>
            <person name="Novohradska S."/>
            <person name="Ferling I."/>
            <person name="Riege K."/>
            <person name="Groth M."/>
            <person name="Westermann M."/>
            <person name="Marz M."/>
            <person name="Spaller T."/>
            <person name="Winckler T."/>
            <person name="Schaap P."/>
            <person name="Glockner G."/>
        </authorList>
    </citation>
    <scope>NUCLEOTIDE SEQUENCE [LARGE SCALE GENOMIC DNA]</scope>
    <source>
        <strain evidence="2 3">Jena</strain>
    </source>
</reference>
<feature type="compositionally biased region" description="Low complexity" evidence="1">
    <location>
        <begin position="70"/>
        <end position="83"/>
    </location>
</feature>
<keyword evidence="3" id="KW-1185">Reference proteome</keyword>
<evidence type="ECO:0000313" key="3">
    <source>
        <dbReference type="Proteomes" id="UP000241769"/>
    </source>
</evidence>
<gene>
    <name evidence="2" type="ORF">PROFUN_04858</name>
</gene>
<feature type="region of interest" description="Disordered" evidence="1">
    <location>
        <begin position="61"/>
        <end position="94"/>
    </location>
</feature>
<dbReference type="Proteomes" id="UP000241769">
    <property type="component" value="Unassembled WGS sequence"/>
</dbReference>
<comment type="caution">
    <text evidence="2">The sequence shown here is derived from an EMBL/GenBank/DDBJ whole genome shotgun (WGS) entry which is preliminary data.</text>
</comment>